<sequence>MRHIFFSFLVVFWLISVPRNTLAAEFEGRDKETTGQGDKGTNQMEIKTPLFTESPNKMVEVLNPLRLPSDKGMGRQFPLVPLSPPPLVPFYKSASLLVQQQINLIARIERALSQPDPNRMRAVRGQLTIQVKAVEGFLKYQYNSPKALCTPTDSSTRLPLPEHLTVGQIQIYCSLYASISELSNLAPLLDRLLSRRGELALVRELPLVSGERQSDPVLSFALMQYPNLGKPAIPFSTWEPIPPSPPQIIARTQKTAIADYVPPRQPAIAPPAEALTTIETAKQLNSTAQAAFPPDIKFNNPKENVTKLDRFAYDLDPQEPQIYAKFLTSPNTGIFRVLPHTAYNRPLNTLQNRLQPSVSDRYPFPSLGEAKGGFTPSLALVMVGDNFELKQQGLNYNFMVNVGDIPLEKLDASLKDVSPQTREFFLNYQPPKQLQALQVEQRRFLTGKNQNLNHQIILADASAELNRTYLVRSLQFQLPDIIVSGQPLTPIQRRHLDQLQQMHSSDIIFAFRPVRRRSDGSYTVLWRILNQLPAPQIEDLENYVNKGLGTGD</sequence>
<feature type="signal peptide" evidence="1">
    <location>
        <begin position="1"/>
        <end position="23"/>
    </location>
</feature>
<feature type="chain" id="PRO_5046462247" evidence="1">
    <location>
        <begin position="24"/>
        <end position="552"/>
    </location>
</feature>
<evidence type="ECO:0000256" key="1">
    <source>
        <dbReference type="SAM" id="SignalP"/>
    </source>
</evidence>
<evidence type="ECO:0000313" key="2">
    <source>
        <dbReference type="EMBL" id="MBD2607510.1"/>
    </source>
</evidence>
<evidence type="ECO:0000313" key="3">
    <source>
        <dbReference type="Proteomes" id="UP000660380"/>
    </source>
</evidence>
<dbReference type="RefSeq" id="WP_029633972.1">
    <property type="nucleotide sequence ID" value="NZ_JACJTA010000065.1"/>
</dbReference>
<organism evidence="2 3">
    <name type="scientific">Scytonema hofmannii FACHB-248</name>
    <dbReference type="NCBI Taxonomy" id="1842502"/>
    <lineage>
        <taxon>Bacteria</taxon>
        <taxon>Bacillati</taxon>
        <taxon>Cyanobacteriota</taxon>
        <taxon>Cyanophyceae</taxon>
        <taxon>Nostocales</taxon>
        <taxon>Scytonemataceae</taxon>
        <taxon>Scytonema</taxon>
    </lineage>
</organism>
<proteinExistence type="predicted"/>
<dbReference type="EMBL" id="JACJTA010000065">
    <property type="protein sequence ID" value="MBD2607510.1"/>
    <property type="molecule type" value="Genomic_DNA"/>
</dbReference>
<protein>
    <submittedName>
        <fullName evidence="2">Uncharacterized protein</fullName>
    </submittedName>
</protein>
<keyword evidence="1" id="KW-0732">Signal</keyword>
<name>A0ABR8GWM1_9CYAN</name>
<gene>
    <name evidence="2" type="ORF">H6G81_24030</name>
</gene>
<accession>A0ABR8GWM1</accession>
<comment type="caution">
    <text evidence="2">The sequence shown here is derived from an EMBL/GenBank/DDBJ whole genome shotgun (WGS) entry which is preliminary data.</text>
</comment>
<keyword evidence="3" id="KW-1185">Reference proteome</keyword>
<dbReference type="Proteomes" id="UP000660380">
    <property type="component" value="Unassembled WGS sequence"/>
</dbReference>
<reference evidence="2 3" key="1">
    <citation type="journal article" date="2020" name="ISME J.">
        <title>Comparative genomics reveals insights into cyanobacterial evolution and habitat adaptation.</title>
        <authorList>
            <person name="Chen M.Y."/>
            <person name="Teng W.K."/>
            <person name="Zhao L."/>
            <person name="Hu C.X."/>
            <person name="Zhou Y.K."/>
            <person name="Han B.P."/>
            <person name="Song L.R."/>
            <person name="Shu W.S."/>
        </authorList>
    </citation>
    <scope>NUCLEOTIDE SEQUENCE [LARGE SCALE GENOMIC DNA]</scope>
    <source>
        <strain evidence="2 3">FACHB-248</strain>
    </source>
</reference>